<evidence type="ECO:0000256" key="4">
    <source>
        <dbReference type="RuleBase" id="RU003719"/>
    </source>
</evidence>
<dbReference type="GO" id="GO:0051287">
    <property type="term" value="F:NAD binding"/>
    <property type="evidence" value="ECO:0007669"/>
    <property type="project" value="InterPro"/>
</dbReference>
<dbReference type="InterPro" id="IPR006140">
    <property type="entry name" value="D-isomer_DH_NAD-bd"/>
</dbReference>
<gene>
    <name evidence="7" type="ORF">CPA45_05550</name>
</gene>
<evidence type="ECO:0000256" key="2">
    <source>
        <dbReference type="ARBA" id="ARBA00023002"/>
    </source>
</evidence>
<sequence>MPRILLTNHYSAGPLAFINKLVPTGFELIALEQPGQEEVIRKIPHADYLLVGGRTRIDRKVLGSASKLKMIQRSGVGLDSLDLDAIRERKLPLYVNEGVNARSVAEHTVMLMLATLRKVAIVNATTKNGEWVKHDVGINCHNLYGKQVGLIGLGNIGEQVAAMLKGFGVNLTYFKRKPLSFDKERELNIRYLPLQELLATSDIISLHCSLSTETTDLLSIDELARVKTGSVLINTARGGLVNETALLGALKSGHLAGAGLDVFTKEPLAAGHPFFEQDNLLLTPHIASITAETFADMMSRAFSNIALFDAGKEIKMTAKRVI</sequence>
<evidence type="ECO:0000256" key="1">
    <source>
        <dbReference type="ARBA" id="ARBA00005854"/>
    </source>
</evidence>
<accession>A0A2A4HMB4</accession>
<protein>
    <submittedName>
        <fullName evidence="7">Hydroxyacid dehydrogenase</fullName>
    </submittedName>
</protein>
<evidence type="ECO:0000256" key="3">
    <source>
        <dbReference type="ARBA" id="ARBA00023027"/>
    </source>
</evidence>
<dbReference type="OrthoDB" id="9805416at2"/>
<comment type="caution">
    <text evidence="7">The sequence shown here is derived from an EMBL/GenBank/DDBJ whole genome shotgun (WGS) entry which is preliminary data.</text>
</comment>
<dbReference type="PANTHER" id="PTHR10996">
    <property type="entry name" value="2-HYDROXYACID DEHYDROGENASE-RELATED"/>
    <property type="match status" value="1"/>
</dbReference>
<keyword evidence="3" id="KW-0520">NAD</keyword>
<dbReference type="PANTHER" id="PTHR10996:SF178">
    <property type="entry name" value="2-HYDROXYACID DEHYDROGENASE YGL185C-RELATED"/>
    <property type="match status" value="1"/>
</dbReference>
<keyword evidence="2 4" id="KW-0560">Oxidoreductase</keyword>
<name>A0A2A4HMB4_9GAMM</name>
<evidence type="ECO:0000313" key="8">
    <source>
        <dbReference type="Proteomes" id="UP000218677"/>
    </source>
</evidence>
<evidence type="ECO:0000313" key="7">
    <source>
        <dbReference type="EMBL" id="PCF96488.1"/>
    </source>
</evidence>
<feature type="domain" description="D-isomer specific 2-hydroxyacid dehydrogenase NAD-binding" evidence="6">
    <location>
        <begin position="109"/>
        <end position="287"/>
    </location>
</feature>
<dbReference type="GO" id="GO:0016618">
    <property type="term" value="F:hydroxypyruvate reductase [NAD(P)H] activity"/>
    <property type="evidence" value="ECO:0007669"/>
    <property type="project" value="TreeGrafter"/>
</dbReference>
<feature type="domain" description="D-isomer specific 2-hydroxyacid dehydrogenase catalytic" evidence="5">
    <location>
        <begin position="6"/>
        <end position="313"/>
    </location>
</feature>
<dbReference type="SUPFAM" id="SSF52283">
    <property type="entry name" value="Formate/glycerate dehydrogenase catalytic domain-like"/>
    <property type="match status" value="1"/>
</dbReference>
<dbReference type="GO" id="GO:0030267">
    <property type="term" value="F:glyoxylate reductase (NADPH) activity"/>
    <property type="evidence" value="ECO:0007669"/>
    <property type="project" value="TreeGrafter"/>
</dbReference>
<dbReference type="CDD" id="cd12175">
    <property type="entry name" value="2-Hacid_dh_11"/>
    <property type="match status" value="1"/>
</dbReference>
<dbReference type="InterPro" id="IPR029753">
    <property type="entry name" value="D-isomer_DH_CS"/>
</dbReference>
<dbReference type="InterPro" id="IPR050223">
    <property type="entry name" value="D-isomer_2-hydroxyacid_DH"/>
</dbReference>
<dbReference type="Pfam" id="PF02826">
    <property type="entry name" value="2-Hacid_dh_C"/>
    <property type="match status" value="1"/>
</dbReference>
<dbReference type="AlphaFoldDB" id="A0A2A4HMB4"/>
<dbReference type="Proteomes" id="UP000218677">
    <property type="component" value="Unassembled WGS sequence"/>
</dbReference>
<dbReference type="PROSITE" id="PS00671">
    <property type="entry name" value="D_2_HYDROXYACID_DH_3"/>
    <property type="match status" value="1"/>
</dbReference>
<reference evidence="8" key="1">
    <citation type="submission" date="2017-09" db="EMBL/GenBank/DDBJ databases">
        <authorList>
            <person name="Cho G.-S."/>
            <person name="Oguntoyinbo F.A."/>
            <person name="Cnockaert M."/>
            <person name="Kabisch J."/>
            <person name="Neve H."/>
            <person name="Bockelmann W."/>
            <person name="Wenning M."/>
            <person name="Franz C.M."/>
            <person name="Vandamme P."/>
        </authorList>
    </citation>
    <scope>NUCLEOTIDE SEQUENCE [LARGE SCALE GENOMIC DNA]</scope>
    <source>
        <strain evidence="8">MBT G8648</strain>
    </source>
</reference>
<dbReference type="Pfam" id="PF00389">
    <property type="entry name" value="2-Hacid_dh"/>
    <property type="match status" value="1"/>
</dbReference>
<dbReference type="SUPFAM" id="SSF51735">
    <property type="entry name" value="NAD(P)-binding Rossmann-fold domains"/>
    <property type="match status" value="1"/>
</dbReference>
<dbReference type="GO" id="GO:0005829">
    <property type="term" value="C:cytosol"/>
    <property type="evidence" value="ECO:0007669"/>
    <property type="project" value="TreeGrafter"/>
</dbReference>
<proteinExistence type="inferred from homology"/>
<dbReference type="InterPro" id="IPR036291">
    <property type="entry name" value="NAD(P)-bd_dom_sf"/>
</dbReference>
<dbReference type="FunFam" id="3.40.50.720:FF:000203">
    <property type="entry name" value="D-3-phosphoglycerate dehydrogenase (SerA)"/>
    <property type="match status" value="1"/>
</dbReference>
<evidence type="ECO:0000259" key="5">
    <source>
        <dbReference type="Pfam" id="PF00389"/>
    </source>
</evidence>
<organism evidence="7 8">
    <name type="scientific">Vreelandella nigrificans</name>
    <dbReference type="NCBI Taxonomy" id="2042704"/>
    <lineage>
        <taxon>Bacteria</taxon>
        <taxon>Pseudomonadati</taxon>
        <taxon>Pseudomonadota</taxon>
        <taxon>Gammaproteobacteria</taxon>
        <taxon>Oceanospirillales</taxon>
        <taxon>Halomonadaceae</taxon>
        <taxon>Vreelandella</taxon>
    </lineage>
</organism>
<dbReference type="RefSeq" id="WP_096650628.1">
    <property type="nucleotide sequence ID" value="NZ_NWUX01000003.1"/>
</dbReference>
<evidence type="ECO:0000259" key="6">
    <source>
        <dbReference type="Pfam" id="PF02826"/>
    </source>
</evidence>
<dbReference type="EMBL" id="NWUX01000003">
    <property type="protein sequence ID" value="PCF96488.1"/>
    <property type="molecule type" value="Genomic_DNA"/>
</dbReference>
<keyword evidence="8" id="KW-1185">Reference proteome</keyword>
<dbReference type="Gene3D" id="3.40.50.720">
    <property type="entry name" value="NAD(P)-binding Rossmann-like Domain"/>
    <property type="match status" value="2"/>
</dbReference>
<comment type="similarity">
    <text evidence="1 4">Belongs to the D-isomer specific 2-hydroxyacid dehydrogenase family.</text>
</comment>
<dbReference type="InterPro" id="IPR006139">
    <property type="entry name" value="D-isomer_2_OHA_DH_cat_dom"/>
</dbReference>